<name>A0A5B8NIK7_9CHRO</name>
<evidence type="ECO:0000313" key="1">
    <source>
        <dbReference type="EMBL" id="QDZ38786.1"/>
    </source>
</evidence>
<sequence length="85" mass="10177">MVQQVNSIPETEKFQPLFDPYLLQRAQHIYEKCYEIYPKKAEQMQGIAINRETYRGQLIFKEKPILLPWETFIPSEELEIEVSDD</sequence>
<dbReference type="KEGG" id="enn:FRE64_01815"/>
<dbReference type="RefSeq" id="WP_146294397.1">
    <property type="nucleotide sequence ID" value="NZ_CP042326.1"/>
</dbReference>
<accession>A0A5B8NIK7</accession>
<keyword evidence="2" id="KW-1185">Reference proteome</keyword>
<dbReference type="AlphaFoldDB" id="A0A5B8NIK7"/>
<evidence type="ECO:0000313" key="2">
    <source>
        <dbReference type="Proteomes" id="UP000318453"/>
    </source>
</evidence>
<dbReference type="EMBL" id="CP042326">
    <property type="protein sequence ID" value="QDZ38786.1"/>
    <property type="molecule type" value="Genomic_DNA"/>
</dbReference>
<reference evidence="1" key="1">
    <citation type="submission" date="2019-08" db="EMBL/GenBank/DDBJ databases">
        <title>Carotenoids and Carotenoid Binding Proteins in the Halophilic Cyanobacterium Euhalothece sp. ZM00.</title>
        <authorList>
            <person name="Cho S.M."/>
            <person name="Song J.Y."/>
            <person name="Park Y.-I."/>
        </authorList>
    </citation>
    <scope>NUCLEOTIDE SEQUENCE [LARGE SCALE GENOMIC DNA]</scope>
    <source>
        <strain evidence="1">Z-M001</strain>
    </source>
</reference>
<protein>
    <submittedName>
        <fullName evidence="1">Uncharacterized protein</fullName>
    </submittedName>
</protein>
<dbReference type="Proteomes" id="UP000318453">
    <property type="component" value="Chromosome"/>
</dbReference>
<organism evidence="1 2">
    <name type="scientific">Euhalothece natronophila Z-M001</name>
    <dbReference type="NCBI Taxonomy" id="522448"/>
    <lineage>
        <taxon>Bacteria</taxon>
        <taxon>Bacillati</taxon>
        <taxon>Cyanobacteriota</taxon>
        <taxon>Cyanophyceae</taxon>
        <taxon>Oscillatoriophycideae</taxon>
        <taxon>Chroococcales</taxon>
        <taxon>Halothecacae</taxon>
        <taxon>Halothece cluster</taxon>
        <taxon>Euhalothece</taxon>
    </lineage>
</organism>
<dbReference type="OrthoDB" id="531597at2"/>
<gene>
    <name evidence="1" type="ORF">FRE64_01815</name>
</gene>
<proteinExistence type="predicted"/>